<dbReference type="SMART" id="SM00228">
    <property type="entry name" value="PDZ"/>
    <property type="match status" value="1"/>
</dbReference>
<dbReference type="InterPro" id="IPR001478">
    <property type="entry name" value="PDZ"/>
</dbReference>
<evidence type="ECO:0000313" key="4">
    <source>
        <dbReference type="Proteomes" id="UP000214646"/>
    </source>
</evidence>
<keyword evidence="4" id="KW-1185">Reference proteome</keyword>
<dbReference type="GO" id="GO:0004175">
    <property type="term" value="F:endopeptidase activity"/>
    <property type="evidence" value="ECO:0007669"/>
    <property type="project" value="TreeGrafter"/>
</dbReference>
<dbReference type="InterPro" id="IPR005151">
    <property type="entry name" value="Tail-specific_protease"/>
</dbReference>
<evidence type="ECO:0000256" key="1">
    <source>
        <dbReference type="SAM" id="MobiDB-lite"/>
    </source>
</evidence>
<organism evidence="3 4">
    <name type="scientific">Fimbriiglobus ruber</name>
    <dbReference type="NCBI Taxonomy" id="1908690"/>
    <lineage>
        <taxon>Bacteria</taxon>
        <taxon>Pseudomonadati</taxon>
        <taxon>Planctomycetota</taxon>
        <taxon>Planctomycetia</taxon>
        <taxon>Gemmatales</taxon>
        <taxon>Gemmataceae</taxon>
        <taxon>Fimbriiglobus</taxon>
    </lineage>
</organism>
<dbReference type="Pfam" id="PF17820">
    <property type="entry name" value="PDZ_6"/>
    <property type="match status" value="1"/>
</dbReference>
<dbReference type="GO" id="GO:0030288">
    <property type="term" value="C:outer membrane-bounded periplasmic space"/>
    <property type="evidence" value="ECO:0007669"/>
    <property type="project" value="TreeGrafter"/>
</dbReference>
<comment type="caution">
    <text evidence="3">The sequence shown here is derived from an EMBL/GenBank/DDBJ whole genome shotgun (WGS) entry which is preliminary data.</text>
</comment>
<dbReference type="GO" id="GO:0006508">
    <property type="term" value="P:proteolysis"/>
    <property type="evidence" value="ECO:0007669"/>
    <property type="project" value="UniProtKB-KW"/>
</dbReference>
<gene>
    <name evidence="3" type="ORF">FRUB_02233</name>
</gene>
<name>A0A225DSL7_9BACT</name>
<dbReference type="PANTHER" id="PTHR32060:SF30">
    <property type="entry name" value="CARBOXY-TERMINAL PROCESSING PROTEASE CTPA"/>
    <property type="match status" value="1"/>
</dbReference>
<dbReference type="InterPro" id="IPR041489">
    <property type="entry name" value="PDZ_6"/>
</dbReference>
<dbReference type="Gene3D" id="2.30.42.10">
    <property type="match status" value="1"/>
</dbReference>
<feature type="region of interest" description="Disordered" evidence="1">
    <location>
        <begin position="418"/>
        <end position="441"/>
    </location>
</feature>
<evidence type="ECO:0000259" key="2">
    <source>
        <dbReference type="PROSITE" id="PS50106"/>
    </source>
</evidence>
<dbReference type="SMART" id="SM00245">
    <property type="entry name" value="TSPc"/>
    <property type="match status" value="1"/>
</dbReference>
<dbReference type="InterPro" id="IPR029045">
    <property type="entry name" value="ClpP/crotonase-like_dom_sf"/>
</dbReference>
<dbReference type="SUPFAM" id="SSF52096">
    <property type="entry name" value="ClpP/crotonase"/>
    <property type="match status" value="1"/>
</dbReference>
<reference evidence="4" key="1">
    <citation type="submission" date="2017-06" db="EMBL/GenBank/DDBJ databases">
        <title>Genome analysis of Fimbriiglobus ruber SP5, the first member of the order Planctomycetales with confirmed chitinolytic capability.</title>
        <authorList>
            <person name="Ravin N.V."/>
            <person name="Rakitin A.L."/>
            <person name="Ivanova A.A."/>
            <person name="Beletsky A.V."/>
            <person name="Kulichevskaya I.S."/>
            <person name="Mardanov A.V."/>
            <person name="Dedysh S.N."/>
        </authorList>
    </citation>
    <scope>NUCLEOTIDE SEQUENCE [LARGE SCALE GENOMIC DNA]</scope>
    <source>
        <strain evidence="4">SP5</strain>
    </source>
</reference>
<protein>
    <submittedName>
        <fullName evidence="3">Carboxyl-terminal protease</fullName>
    </submittedName>
</protein>
<keyword evidence="3" id="KW-0645">Protease</keyword>
<dbReference type="GO" id="GO:0007165">
    <property type="term" value="P:signal transduction"/>
    <property type="evidence" value="ECO:0007669"/>
    <property type="project" value="TreeGrafter"/>
</dbReference>
<dbReference type="PANTHER" id="PTHR32060">
    <property type="entry name" value="TAIL-SPECIFIC PROTEASE"/>
    <property type="match status" value="1"/>
</dbReference>
<evidence type="ECO:0000313" key="3">
    <source>
        <dbReference type="EMBL" id="OWK44301.1"/>
    </source>
</evidence>
<dbReference type="AlphaFoldDB" id="A0A225DSL7"/>
<proteinExistence type="predicted"/>
<sequence>MIVPLAEDVAQAYSLRPVTSRELLEAGLKELYESAGRKLPPELTKRLDGATDPAAFLSVVVDARVSLGKVDELTVPRAFVVAAKGFTRATDAFCGLSLRGNTSPMSSDAEFGLGFELDGATGEAWLTYVLGTQMANQAVIPSPASFPWHVTRVIPGSPASRAGMRVGDVVTHVGEQVVDAKSHNSLFRLLAAPTVSPMAQFGQIERPTTATSFRVKREGAAVAEFKLLRDGYTPESIFGVTRRENGLWDFLIDREAKIGYVRVGVVEPPAGGAFEEAVTGLIQGGAAGLVLDLRWCPGGYINPAVSITDVLLPPGKVIVNIQTRKPEQFSGQPVYVSKFGGGTDVFYKLPLVVLVNHETTGGGEMIAAALQDHGRGLIVGQRTFGKANVMNVVAVSLADGSPTGLGFRVSTGFTLRPNGKNRHRFADSKPGDPWGVKPNRGFEMPTTPDLSARLRAEAEQFAARPAGSRNAVPYDDPLEDPQRLMAVRYLKELIRAADKKSSGEKK</sequence>
<dbReference type="Proteomes" id="UP000214646">
    <property type="component" value="Unassembled WGS sequence"/>
</dbReference>
<dbReference type="GO" id="GO:0008236">
    <property type="term" value="F:serine-type peptidase activity"/>
    <property type="evidence" value="ECO:0007669"/>
    <property type="project" value="InterPro"/>
</dbReference>
<dbReference type="SUPFAM" id="SSF50156">
    <property type="entry name" value="PDZ domain-like"/>
    <property type="match status" value="1"/>
</dbReference>
<feature type="domain" description="PDZ" evidence="2">
    <location>
        <begin position="150"/>
        <end position="190"/>
    </location>
</feature>
<accession>A0A225DSL7</accession>
<dbReference type="Pfam" id="PF03572">
    <property type="entry name" value="Peptidase_S41"/>
    <property type="match status" value="1"/>
</dbReference>
<dbReference type="Gene3D" id="3.90.226.10">
    <property type="entry name" value="2-enoyl-CoA Hydratase, Chain A, domain 1"/>
    <property type="match status" value="1"/>
</dbReference>
<dbReference type="InterPro" id="IPR036034">
    <property type="entry name" value="PDZ_sf"/>
</dbReference>
<keyword evidence="3" id="KW-0378">Hydrolase</keyword>
<dbReference type="PROSITE" id="PS50106">
    <property type="entry name" value="PDZ"/>
    <property type="match status" value="1"/>
</dbReference>
<dbReference type="EMBL" id="NIDE01000003">
    <property type="protein sequence ID" value="OWK44301.1"/>
    <property type="molecule type" value="Genomic_DNA"/>
</dbReference>